<geneLocation type="plasmid" evidence="2 3">
    <name>unnamed3</name>
</geneLocation>
<protein>
    <submittedName>
        <fullName evidence="2">Ribbon-helix-helix domain-containing protein</fullName>
    </submittedName>
</protein>
<organism evidence="2 3">
    <name type="scientific">Thioclava litoralis</name>
    <dbReference type="NCBI Taxonomy" id="3076557"/>
    <lineage>
        <taxon>Bacteria</taxon>
        <taxon>Pseudomonadati</taxon>
        <taxon>Pseudomonadota</taxon>
        <taxon>Alphaproteobacteria</taxon>
        <taxon>Rhodobacterales</taxon>
        <taxon>Paracoccaceae</taxon>
        <taxon>Thioclava</taxon>
    </lineage>
</organism>
<evidence type="ECO:0000313" key="3">
    <source>
        <dbReference type="Proteomes" id="UP001623290"/>
    </source>
</evidence>
<proteinExistence type="predicted"/>
<evidence type="ECO:0000313" key="2">
    <source>
        <dbReference type="EMBL" id="WRY35955.1"/>
    </source>
</evidence>
<keyword evidence="2" id="KW-0614">Plasmid</keyword>
<name>A0ABZ1E763_9RHOB</name>
<dbReference type="Proteomes" id="UP001623290">
    <property type="component" value="Plasmid unnamed3"/>
</dbReference>
<gene>
    <name evidence="2" type="ORF">RPE78_17910</name>
</gene>
<keyword evidence="3" id="KW-1185">Reference proteome</keyword>
<dbReference type="EMBL" id="CP135446">
    <property type="protein sequence ID" value="WRY35955.1"/>
    <property type="molecule type" value="Genomic_DNA"/>
</dbReference>
<reference evidence="2 3" key="1">
    <citation type="submission" date="2023-09" db="EMBL/GenBank/DDBJ databases">
        <title>Thioclava shenzhenensis sp. nov., a multidrug resistant bacteria-antagonizing species isolated from coastal seawater.</title>
        <authorList>
            <person name="Long M."/>
        </authorList>
    </citation>
    <scope>NUCLEOTIDE SEQUENCE [LARGE SCALE GENOMIC DNA]</scope>
    <source>
        <strain evidence="2 3">FTW29</strain>
        <plasmid evidence="2 3">unnamed3</plasmid>
    </source>
</reference>
<dbReference type="InterPro" id="IPR027373">
    <property type="entry name" value="RHH_dom"/>
</dbReference>
<evidence type="ECO:0000259" key="1">
    <source>
        <dbReference type="Pfam" id="PF13467"/>
    </source>
</evidence>
<sequence length="139" mass="16014">MCKLFVGARSDLWESQTRSIRMEGMVTSVRLEKAFWMVLEEIAERDSMNVPQLLHQLYNESLDEGHDIGNFTSFLRVCCLRYIDLRLHGLVQQTIEGSTLPVEEVLDREGEIHARRMARSLDRSLDRGLARRGGADRAH</sequence>
<feature type="domain" description="Ribbon-helix-helix" evidence="1">
    <location>
        <begin position="16"/>
        <end position="83"/>
    </location>
</feature>
<accession>A0ABZ1E763</accession>
<dbReference type="RefSeq" id="WP_330628280.1">
    <property type="nucleotide sequence ID" value="NZ_CP135446.1"/>
</dbReference>
<dbReference type="InterPro" id="IPR038268">
    <property type="entry name" value="RHH_sf"/>
</dbReference>
<dbReference type="Pfam" id="PF13467">
    <property type="entry name" value="RHH_4"/>
    <property type="match status" value="1"/>
</dbReference>
<dbReference type="Gene3D" id="1.10.3990.20">
    <property type="entry name" value="protein bp1543"/>
    <property type="match status" value="1"/>
</dbReference>